<keyword evidence="3" id="KW-1185">Reference proteome</keyword>
<organism evidence="2 3">
    <name type="scientific">Muraenolepis orangiensis</name>
    <name type="common">Patagonian moray cod</name>
    <dbReference type="NCBI Taxonomy" id="630683"/>
    <lineage>
        <taxon>Eukaryota</taxon>
        <taxon>Metazoa</taxon>
        <taxon>Chordata</taxon>
        <taxon>Craniata</taxon>
        <taxon>Vertebrata</taxon>
        <taxon>Euteleostomi</taxon>
        <taxon>Actinopterygii</taxon>
        <taxon>Neopterygii</taxon>
        <taxon>Teleostei</taxon>
        <taxon>Neoteleostei</taxon>
        <taxon>Acanthomorphata</taxon>
        <taxon>Zeiogadaria</taxon>
        <taxon>Gadariae</taxon>
        <taxon>Gadiformes</taxon>
        <taxon>Muraenolepidoidei</taxon>
        <taxon>Muraenolepididae</taxon>
        <taxon>Muraenolepis</taxon>
    </lineage>
</organism>
<dbReference type="AlphaFoldDB" id="A0A9Q0EBL1"/>
<comment type="caution">
    <text evidence="2">The sequence shown here is derived from an EMBL/GenBank/DDBJ whole genome shotgun (WGS) entry which is preliminary data.</text>
</comment>
<feature type="non-terminal residue" evidence="2">
    <location>
        <position position="1"/>
    </location>
</feature>
<reference evidence="2" key="1">
    <citation type="submission" date="2022-07" db="EMBL/GenBank/DDBJ databases">
        <title>Chromosome-level genome of Muraenolepis orangiensis.</title>
        <authorList>
            <person name="Kim J."/>
        </authorList>
    </citation>
    <scope>NUCLEOTIDE SEQUENCE</scope>
    <source>
        <strain evidence="2">KU_S4_2022</strain>
        <tissue evidence="2">Muscle</tissue>
    </source>
</reference>
<dbReference type="OrthoDB" id="429145at2759"/>
<accession>A0A9Q0EBL1</accession>
<dbReference type="EMBL" id="JANIIK010000046">
    <property type="protein sequence ID" value="KAJ3602613.1"/>
    <property type="molecule type" value="Genomic_DNA"/>
</dbReference>
<name>A0A9Q0EBL1_9TELE</name>
<proteinExistence type="predicted"/>
<evidence type="ECO:0000256" key="1">
    <source>
        <dbReference type="SAM" id="MobiDB-lite"/>
    </source>
</evidence>
<gene>
    <name evidence="2" type="ORF">NHX12_030362</name>
</gene>
<evidence type="ECO:0000313" key="3">
    <source>
        <dbReference type="Proteomes" id="UP001148018"/>
    </source>
</evidence>
<sequence length="54" mass="5714">MEIGSHDLPVGTISEAEHQGPQRGPQNLGPMEVGGKDNPAMDPIIHGLRGVVHH</sequence>
<dbReference type="Proteomes" id="UP001148018">
    <property type="component" value="Unassembled WGS sequence"/>
</dbReference>
<protein>
    <submittedName>
        <fullName evidence="2">Uncharacterized protein</fullName>
    </submittedName>
</protein>
<evidence type="ECO:0000313" key="2">
    <source>
        <dbReference type="EMBL" id="KAJ3602613.1"/>
    </source>
</evidence>
<feature type="region of interest" description="Disordered" evidence="1">
    <location>
        <begin position="1"/>
        <end position="54"/>
    </location>
</feature>